<keyword evidence="4 7" id="KW-0812">Transmembrane</keyword>
<evidence type="ECO:0000259" key="8">
    <source>
        <dbReference type="PROSITE" id="PS50850"/>
    </source>
</evidence>
<comment type="caution">
    <text evidence="9">The sequence shown here is derived from an EMBL/GenBank/DDBJ whole genome shotgun (WGS) entry which is preliminary data.</text>
</comment>
<feature type="transmembrane region" description="Helical" evidence="7">
    <location>
        <begin position="338"/>
        <end position="364"/>
    </location>
</feature>
<keyword evidence="6 7" id="KW-0472">Membrane</keyword>
<feature type="transmembrane region" description="Helical" evidence="7">
    <location>
        <begin position="85"/>
        <end position="109"/>
    </location>
</feature>
<evidence type="ECO:0000256" key="4">
    <source>
        <dbReference type="ARBA" id="ARBA00022692"/>
    </source>
</evidence>
<sequence>MMNRLKFMYHLFHPIALWMIIGTFVTRTGFFMTIPFLGIYLGEKIGLSPTEIGFILAVNYLVGTLSSVLGGVWSDRYGRLPVMLASLFVWIFVFIGFALAKTVAAFLVLSALNGLCRSAFEPASRALLADMTKDENRKLVFQVRYFAINIGGAIGPLIGLTLGSSQSSTPFIFTACIFASYSVLILFLMKRYTLEKAAKTEIITFMSMVHVMKKDVVFLMFLLGNFFIVTGYSHLDTTLSQFLGNERVSLYSLLFTVNAVTVLVCQFPILALTKKISSFTAVKAGAIFFSLGLLGFGLSPNTGWFICAMVIFTIGEILCFVLMDVITAEMAPDHLRGAYFGASGLVTLGQSAGASAGGVLISMLGTQNGGVIFSLLAVLTLFALPFLFLTASLSRKKHSSRVLPVQHAGM</sequence>
<dbReference type="SUPFAM" id="SSF103473">
    <property type="entry name" value="MFS general substrate transporter"/>
    <property type="match status" value="1"/>
</dbReference>
<dbReference type="InterPro" id="IPR020846">
    <property type="entry name" value="MFS_dom"/>
</dbReference>
<evidence type="ECO:0000256" key="2">
    <source>
        <dbReference type="ARBA" id="ARBA00022448"/>
    </source>
</evidence>
<feature type="transmembrane region" description="Helical" evidence="7">
    <location>
        <begin position="216"/>
        <end position="235"/>
    </location>
</feature>
<feature type="transmembrane region" description="Helical" evidence="7">
    <location>
        <begin position="171"/>
        <end position="189"/>
    </location>
</feature>
<evidence type="ECO:0000256" key="1">
    <source>
        <dbReference type="ARBA" id="ARBA00004651"/>
    </source>
</evidence>
<dbReference type="PANTHER" id="PTHR23517:SF10">
    <property type="entry name" value="MAJOR FACILITATOR SUPERFAMILY (MFS) PROFILE DOMAIN-CONTAINING PROTEIN"/>
    <property type="match status" value="1"/>
</dbReference>
<feature type="transmembrane region" description="Helical" evidence="7">
    <location>
        <begin position="303"/>
        <end position="326"/>
    </location>
</feature>
<feature type="transmembrane region" description="Helical" evidence="7">
    <location>
        <begin position="279"/>
        <end position="297"/>
    </location>
</feature>
<dbReference type="EMBL" id="JBHRZT010000068">
    <property type="protein sequence ID" value="MFC3885176.1"/>
    <property type="molecule type" value="Genomic_DNA"/>
</dbReference>
<keyword evidence="10" id="KW-1185">Reference proteome</keyword>
<proteinExistence type="predicted"/>
<dbReference type="RefSeq" id="WP_377917325.1">
    <property type="nucleotide sequence ID" value="NZ_JBHRZT010000068.1"/>
</dbReference>
<keyword evidence="2" id="KW-0813">Transport</keyword>
<dbReference type="Pfam" id="PF07690">
    <property type="entry name" value="MFS_1"/>
    <property type="match status" value="1"/>
</dbReference>
<dbReference type="Proteomes" id="UP001595752">
    <property type="component" value="Unassembled WGS sequence"/>
</dbReference>
<keyword evidence="5 7" id="KW-1133">Transmembrane helix</keyword>
<dbReference type="PANTHER" id="PTHR23517">
    <property type="entry name" value="RESISTANCE PROTEIN MDTM, PUTATIVE-RELATED-RELATED"/>
    <property type="match status" value="1"/>
</dbReference>
<evidence type="ECO:0000313" key="9">
    <source>
        <dbReference type="EMBL" id="MFC3885176.1"/>
    </source>
</evidence>
<feature type="transmembrane region" description="Helical" evidence="7">
    <location>
        <begin position="250"/>
        <end position="272"/>
    </location>
</feature>
<evidence type="ECO:0000256" key="6">
    <source>
        <dbReference type="ARBA" id="ARBA00023136"/>
    </source>
</evidence>
<feature type="transmembrane region" description="Helical" evidence="7">
    <location>
        <begin position="370"/>
        <end position="391"/>
    </location>
</feature>
<dbReference type="InterPro" id="IPR011701">
    <property type="entry name" value="MFS"/>
</dbReference>
<feature type="transmembrane region" description="Helical" evidence="7">
    <location>
        <begin position="145"/>
        <end position="165"/>
    </location>
</feature>
<evidence type="ECO:0000256" key="5">
    <source>
        <dbReference type="ARBA" id="ARBA00022989"/>
    </source>
</evidence>
<dbReference type="CDD" id="cd17329">
    <property type="entry name" value="MFS_MdtH_MDR_like"/>
    <property type="match status" value="1"/>
</dbReference>
<feature type="transmembrane region" description="Helical" evidence="7">
    <location>
        <begin position="52"/>
        <end position="73"/>
    </location>
</feature>
<feature type="domain" description="Major facilitator superfamily (MFS) profile" evidence="8">
    <location>
        <begin position="15"/>
        <end position="395"/>
    </location>
</feature>
<reference evidence="10" key="1">
    <citation type="journal article" date="2019" name="Int. J. Syst. Evol. Microbiol.">
        <title>The Global Catalogue of Microorganisms (GCM) 10K type strain sequencing project: providing services to taxonomists for standard genome sequencing and annotation.</title>
        <authorList>
            <consortium name="The Broad Institute Genomics Platform"/>
            <consortium name="The Broad Institute Genome Sequencing Center for Infectious Disease"/>
            <person name="Wu L."/>
            <person name="Ma J."/>
        </authorList>
    </citation>
    <scope>NUCLEOTIDE SEQUENCE [LARGE SCALE GENOMIC DNA]</scope>
    <source>
        <strain evidence="10">CCUG 61889</strain>
    </source>
</reference>
<accession>A0ABV8B4H3</accession>
<evidence type="ECO:0000256" key="7">
    <source>
        <dbReference type="SAM" id="Phobius"/>
    </source>
</evidence>
<dbReference type="Gene3D" id="1.20.1250.20">
    <property type="entry name" value="MFS general substrate transporter like domains"/>
    <property type="match status" value="1"/>
</dbReference>
<protein>
    <submittedName>
        <fullName evidence="9">MDR family MFS transporter</fullName>
    </submittedName>
</protein>
<feature type="transmembrane region" description="Helical" evidence="7">
    <location>
        <begin position="15"/>
        <end position="40"/>
    </location>
</feature>
<evidence type="ECO:0000256" key="3">
    <source>
        <dbReference type="ARBA" id="ARBA00022475"/>
    </source>
</evidence>
<evidence type="ECO:0000313" key="10">
    <source>
        <dbReference type="Proteomes" id="UP001595752"/>
    </source>
</evidence>
<name>A0ABV8B4H3_9BACI</name>
<dbReference type="InterPro" id="IPR050171">
    <property type="entry name" value="MFS_Transporters"/>
</dbReference>
<organism evidence="9 10">
    <name type="scientific">Bacillus songklensis</name>
    <dbReference type="NCBI Taxonomy" id="1069116"/>
    <lineage>
        <taxon>Bacteria</taxon>
        <taxon>Bacillati</taxon>
        <taxon>Bacillota</taxon>
        <taxon>Bacilli</taxon>
        <taxon>Bacillales</taxon>
        <taxon>Bacillaceae</taxon>
        <taxon>Bacillus</taxon>
    </lineage>
</organism>
<gene>
    <name evidence="9" type="ORF">ACFOU2_17555</name>
</gene>
<dbReference type="InterPro" id="IPR036259">
    <property type="entry name" value="MFS_trans_sf"/>
</dbReference>
<comment type="subcellular location">
    <subcellularLocation>
        <location evidence="1">Cell membrane</location>
        <topology evidence="1">Multi-pass membrane protein</topology>
    </subcellularLocation>
</comment>
<dbReference type="PROSITE" id="PS50850">
    <property type="entry name" value="MFS"/>
    <property type="match status" value="1"/>
</dbReference>
<keyword evidence="3" id="KW-1003">Cell membrane</keyword>